<dbReference type="Gene3D" id="1.10.340.70">
    <property type="match status" value="1"/>
</dbReference>
<dbReference type="Proteomes" id="UP000256964">
    <property type="component" value="Unassembled WGS sequence"/>
</dbReference>
<protein>
    <recommendedName>
        <fullName evidence="1">Integrase zinc-binding domain-containing protein</fullName>
    </recommendedName>
</protein>
<sequence>RRQEILAQVLDTTGHRGRDATYLAVRDRYWWPNLYRQVHWFVTSCNVCQFHSRYRTTPPLTRSLCPFVLRRIHVDTIHMPGGTFLLHASCATSQWPEARFSKVNTAESWSRFLFEDVIC</sequence>
<dbReference type="Pfam" id="PF17921">
    <property type="entry name" value="Integrase_H2C2"/>
    <property type="match status" value="1"/>
</dbReference>
<evidence type="ECO:0000259" key="1">
    <source>
        <dbReference type="Pfam" id="PF17921"/>
    </source>
</evidence>
<feature type="non-terminal residue" evidence="2">
    <location>
        <position position="1"/>
    </location>
</feature>
<feature type="non-terminal residue" evidence="2">
    <location>
        <position position="119"/>
    </location>
</feature>
<accession>A0A371CIQ7</accession>
<feature type="domain" description="Integrase zinc-binding" evidence="1">
    <location>
        <begin position="2"/>
        <end position="50"/>
    </location>
</feature>
<dbReference type="PANTHER" id="PTHR37984:SF5">
    <property type="entry name" value="PROTEIN NYNRIN-LIKE"/>
    <property type="match status" value="1"/>
</dbReference>
<keyword evidence="3" id="KW-1185">Reference proteome</keyword>
<dbReference type="EMBL" id="KZ857580">
    <property type="protein sequence ID" value="RDX40166.1"/>
    <property type="molecule type" value="Genomic_DNA"/>
</dbReference>
<evidence type="ECO:0000313" key="2">
    <source>
        <dbReference type="EMBL" id="RDX40166.1"/>
    </source>
</evidence>
<gene>
    <name evidence="2" type="ORF">OH76DRAFT_1324673</name>
</gene>
<dbReference type="InterPro" id="IPR041588">
    <property type="entry name" value="Integrase_H2C2"/>
</dbReference>
<reference evidence="2 3" key="1">
    <citation type="journal article" date="2018" name="Biotechnol. Biofuels">
        <title>Integrative visual omics of the white-rot fungus Polyporus brumalis exposes the biotechnological potential of its oxidative enzymes for delignifying raw plant biomass.</title>
        <authorList>
            <person name="Miyauchi S."/>
            <person name="Rancon A."/>
            <person name="Drula E."/>
            <person name="Hage H."/>
            <person name="Chaduli D."/>
            <person name="Favel A."/>
            <person name="Grisel S."/>
            <person name="Henrissat B."/>
            <person name="Herpoel-Gimbert I."/>
            <person name="Ruiz-Duenas F.J."/>
            <person name="Chevret D."/>
            <person name="Hainaut M."/>
            <person name="Lin J."/>
            <person name="Wang M."/>
            <person name="Pangilinan J."/>
            <person name="Lipzen A."/>
            <person name="Lesage-Meessen L."/>
            <person name="Navarro D."/>
            <person name="Riley R."/>
            <person name="Grigoriev I.V."/>
            <person name="Zhou S."/>
            <person name="Raouche S."/>
            <person name="Rosso M.N."/>
        </authorList>
    </citation>
    <scope>NUCLEOTIDE SEQUENCE [LARGE SCALE GENOMIC DNA]</scope>
    <source>
        <strain evidence="2 3">BRFM 1820</strain>
    </source>
</reference>
<dbReference type="PANTHER" id="PTHR37984">
    <property type="entry name" value="PROTEIN CBG26694"/>
    <property type="match status" value="1"/>
</dbReference>
<dbReference type="InterPro" id="IPR050951">
    <property type="entry name" value="Retrovirus_Pol_polyprotein"/>
</dbReference>
<name>A0A371CIQ7_9APHY</name>
<organism evidence="2 3">
    <name type="scientific">Lentinus brumalis</name>
    <dbReference type="NCBI Taxonomy" id="2498619"/>
    <lineage>
        <taxon>Eukaryota</taxon>
        <taxon>Fungi</taxon>
        <taxon>Dikarya</taxon>
        <taxon>Basidiomycota</taxon>
        <taxon>Agaricomycotina</taxon>
        <taxon>Agaricomycetes</taxon>
        <taxon>Polyporales</taxon>
        <taxon>Polyporaceae</taxon>
        <taxon>Lentinus</taxon>
    </lineage>
</organism>
<dbReference type="AlphaFoldDB" id="A0A371CIQ7"/>
<dbReference type="STRING" id="139420.A0A371CIQ7"/>
<proteinExistence type="predicted"/>
<evidence type="ECO:0000313" key="3">
    <source>
        <dbReference type="Proteomes" id="UP000256964"/>
    </source>
</evidence>
<dbReference type="OrthoDB" id="2790161at2759"/>